<evidence type="ECO:0000313" key="2">
    <source>
        <dbReference type="EMBL" id="ASU77561.1"/>
    </source>
</evidence>
<dbReference type="SMART" id="SM00530">
    <property type="entry name" value="HTH_XRE"/>
    <property type="match status" value="1"/>
</dbReference>
<evidence type="ECO:0000313" key="4">
    <source>
        <dbReference type="Proteomes" id="UP000029737"/>
    </source>
</evidence>
<name>A0A099D2N2_9ACTN</name>
<dbReference type="Proteomes" id="UP000029737">
    <property type="component" value="Unassembled WGS sequence"/>
</dbReference>
<dbReference type="Pfam" id="PF19054">
    <property type="entry name" value="DUF5753"/>
    <property type="match status" value="1"/>
</dbReference>
<dbReference type="PROSITE" id="PS50943">
    <property type="entry name" value="HTH_CROC1"/>
    <property type="match status" value="1"/>
</dbReference>
<accession>A0A099D2N2</accession>
<dbReference type="EMBL" id="CP022752">
    <property type="protein sequence ID" value="ASU77561.1"/>
    <property type="molecule type" value="Genomic_DNA"/>
</dbReference>
<dbReference type="InterPro" id="IPR001387">
    <property type="entry name" value="Cro/C1-type_HTH"/>
</dbReference>
<gene>
    <name evidence="2" type="ORF">CDG81_03705</name>
    <name evidence="3" type="ORF">IL38_17255</name>
</gene>
<organism evidence="2 5">
    <name type="scientific">Actinopolyspora erythraea</name>
    <dbReference type="NCBI Taxonomy" id="414996"/>
    <lineage>
        <taxon>Bacteria</taxon>
        <taxon>Bacillati</taxon>
        <taxon>Actinomycetota</taxon>
        <taxon>Actinomycetes</taxon>
        <taxon>Actinopolysporales</taxon>
        <taxon>Actinopolysporaceae</taxon>
        <taxon>Actinopolyspora</taxon>
    </lineage>
</organism>
<evidence type="ECO:0000313" key="3">
    <source>
        <dbReference type="EMBL" id="KGI80443.1"/>
    </source>
</evidence>
<sequence length="289" mass="32384">MATPTVRRLQLGNELRHARQAAGLEQADAARILDCATTKISRLELGQSGITKGDLLLLLDEYGDTQEHKDWLLELARTRSARGRWGGYRSVFPEWFRQYVDLETDASDIRQVRGEIMPGILQTEAYIRALETSSPRADDSNVDAAVSARLERQSILTRSTPPSASFVLSESCLRRQIGSPGVMRQQLDYLYDLALEDNIHMQVIPFDAQTYAGAISYDFTILTIPSPGNTPDLDFVYVESFDDARYLDSKEVVSAYVSLWNRLQAAAMGPRESLELIRSVAEQSYAPET</sequence>
<dbReference type="OrthoDB" id="4285266at2"/>
<dbReference type="KEGG" id="aey:CDG81_03705"/>
<dbReference type="RefSeq" id="WP_043575658.1">
    <property type="nucleotide sequence ID" value="NZ_CP022752.1"/>
</dbReference>
<dbReference type="Pfam" id="PF13560">
    <property type="entry name" value="HTH_31"/>
    <property type="match status" value="1"/>
</dbReference>
<dbReference type="AlphaFoldDB" id="A0A099D2N2"/>
<dbReference type="Gene3D" id="1.10.260.40">
    <property type="entry name" value="lambda repressor-like DNA-binding domains"/>
    <property type="match status" value="1"/>
</dbReference>
<dbReference type="Proteomes" id="UP000215043">
    <property type="component" value="Chromosome"/>
</dbReference>
<reference evidence="3 4" key="1">
    <citation type="journal article" date="2014" name="PLoS ONE">
        <title>Identification and Characterization of a New Erythromycin Biosynthetic Gene Cluster in Actinopolyspora erythraea YIM90600, a Novel Erythronolide-Producing Halophilic Actinomycete Isolated from Salt Field.</title>
        <authorList>
            <person name="Chen D."/>
            <person name="Feng J."/>
            <person name="Huang L."/>
            <person name="Zhang Q."/>
            <person name="Wu J."/>
            <person name="Zhu X."/>
            <person name="Duan Y."/>
            <person name="Xu Z."/>
        </authorList>
    </citation>
    <scope>NUCLEOTIDE SEQUENCE [LARGE SCALE GENOMIC DNA]</scope>
    <source>
        <strain evidence="3 4">YIM90600</strain>
    </source>
</reference>
<evidence type="ECO:0000259" key="1">
    <source>
        <dbReference type="PROSITE" id="PS50943"/>
    </source>
</evidence>
<proteinExistence type="predicted"/>
<dbReference type="eggNOG" id="COG3620">
    <property type="taxonomic scope" value="Bacteria"/>
</dbReference>
<reference evidence="2 5" key="2">
    <citation type="submission" date="2017-08" db="EMBL/GenBank/DDBJ databases">
        <title>The complete genome sequence of moderately halophilic actinomycete Actinopolyspora erythraea YIM 90600, the producer of novel erythromycin, novel actinopolysporins A-C and tubercidin.</title>
        <authorList>
            <person name="Yin M."/>
            <person name="Tang S."/>
        </authorList>
    </citation>
    <scope>NUCLEOTIDE SEQUENCE [LARGE SCALE GENOMIC DNA]</scope>
    <source>
        <strain evidence="2 5">YIM 90600</strain>
    </source>
</reference>
<dbReference type="GO" id="GO:0003677">
    <property type="term" value="F:DNA binding"/>
    <property type="evidence" value="ECO:0007669"/>
    <property type="project" value="InterPro"/>
</dbReference>
<protein>
    <submittedName>
        <fullName evidence="2">XRE family transcriptional regulator</fullName>
    </submittedName>
</protein>
<evidence type="ECO:0000313" key="5">
    <source>
        <dbReference type="Proteomes" id="UP000215043"/>
    </source>
</evidence>
<feature type="domain" description="HTH cro/C1-type" evidence="1">
    <location>
        <begin position="15"/>
        <end position="63"/>
    </location>
</feature>
<keyword evidence="4" id="KW-1185">Reference proteome</keyword>
<dbReference type="InterPro" id="IPR043917">
    <property type="entry name" value="DUF5753"/>
</dbReference>
<dbReference type="SUPFAM" id="SSF47413">
    <property type="entry name" value="lambda repressor-like DNA-binding domains"/>
    <property type="match status" value="1"/>
</dbReference>
<dbReference type="EMBL" id="JPMV01000032">
    <property type="protein sequence ID" value="KGI80443.1"/>
    <property type="molecule type" value="Genomic_DNA"/>
</dbReference>
<dbReference type="HOGENOM" id="CLU_055817_1_1_11"/>
<dbReference type="InterPro" id="IPR010982">
    <property type="entry name" value="Lambda_DNA-bd_dom_sf"/>
</dbReference>